<feature type="topological domain" description="Cytoplasmic" evidence="8">
    <location>
        <begin position="1"/>
        <end position="727"/>
    </location>
</feature>
<reference evidence="11" key="1">
    <citation type="journal article" date="2019" name="G3 (Bethesda)">
        <title>Genome Assemblies of Two Rare Opportunistic Yeast Pathogens: Diutina rugosa (syn. Candida rugosa) and Trichomonascus ciferrii (syn. Candida ciferrii).</title>
        <authorList>
            <person name="Mixao V."/>
            <person name="Saus E."/>
            <person name="Hansen A.P."/>
            <person name="Lass-Florl C."/>
            <person name="Gabaldon T."/>
        </authorList>
    </citation>
    <scope>NUCLEOTIDE SEQUENCE</scope>
    <source>
        <strain evidence="11">CBS 4856</strain>
    </source>
</reference>
<keyword evidence="4 8" id="KW-0256">Endoplasmic reticulum</keyword>
<comment type="subcellular location">
    <subcellularLocation>
        <location evidence="8">Endoplasmic reticulum membrane</location>
        <topology evidence="8">Multi-pass membrane protein</topology>
    </subcellularLocation>
    <text evidence="8">Enriched in the cortical ER. Concentrated in punctae along the ER tubules.</text>
</comment>
<dbReference type="GO" id="GO:0016320">
    <property type="term" value="P:endoplasmic reticulum membrane fusion"/>
    <property type="evidence" value="ECO:0007669"/>
    <property type="project" value="TreeGrafter"/>
</dbReference>
<feature type="binding site" evidence="8">
    <location>
        <begin position="65"/>
        <end position="72"/>
    </location>
    <ligand>
        <name>GTP</name>
        <dbReference type="ChEBI" id="CHEBI:37565"/>
    </ligand>
</feature>
<evidence type="ECO:0000313" key="12">
    <source>
        <dbReference type="Proteomes" id="UP000761534"/>
    </source>
</evidence>
<feature type="transmembrane region" description="Helical" evidence="9">
    <location>
        <begin position="753"/>
        <end position="773"/>
    </location>
</feature>
<feature type="topological domain" description="Lumenal" evidence="8">
    <location>
        <begin position="749"/>
        <end position="751"/>
    </location>
</feature>
<dbReference type="Pfam" id="PF20428">
    <property type="entry name" value="Sey1_3HB"/>
    <property type="match status" value="1"/>
</dbReference>
<dbReference type="Pfam" id="PF05879">
    <property type="entry name" value="RHD3_GTPase"/>
    <property type="match status" value="1"/>
</dbReference>
<sequence length="833" mass="93732">MCFDDRVPYGYLCNRTPPTLYVSKMTSSLQLIDQDKNFSKDISQFLESEKLIDNGLNYHVVSVFGSQSTGKSTLLNALFGTDFNVMNESTRQQTTKGIWMAKSTLTAIDSPSSSSTDSFLDIAASGDSSGEANRSGDRLSSDILVMDVEGTDGRERGEDQDFERKSALFALATSEVLIVNMWENQVGLYQGANMGLLKTVFEVNLSLFHASKQTPRSMILFVIRDHIGTTPLENLTQTILADLDRQWESIAKPSKDLKGSKIHDFFDIQFDALPHKVLLPDQFSSKVQQLSVRFTNPSNPSYVFDPKYHRNVPIDGWNMYAEKIWEQIEMNKDLDLPTQQILVARFRCSEIAAQAVEQFDMNLKELQASETGRSLGDSKVVVDGFEAHLKTLRDGALEVYDQQASKYNSKVYQGQRQDLIAQIDGRLSALFKAQLAALHKTGLAMFTAALKEPEKSTSFAVTISEAKKKALSYFLDNVRDVAEINPEIFAYKDEFEAFGAELDAIENARKSQEITRLINRGVKKLKHLINEELDGFFMSGDDKMWDNALNFYNTTLKLILEPYTNSDGIIDFGVGANDETNQKGYDEIRRKSWLAFDAKLKEITSTNNVLSILQETFDLAFKYDENKVPIVWNAGDDIETPFVSARDKSLELLPKFATAELSTGELIKPDVSLVNPDEEEEEDEDLNVDFASRINKARQEEIRNKFKRQADAAFVDAKRSTTQTAAQIPFFVIVLLVVLGWNEFMAVLRNPFLFMFCIMVGAAAYITFTLNMWGPLISVADAMGTRAVDIAKEKLRQALEVSPEHQQRSRIAIPGGDAIELDEMKEKQQTENE</sequence>
<evidence type="ECO:0000256" key="4">
    <source>
        <dbReference type="ARBA" id="ARBA00022824"/>
    </source>
</evidence>
<evidence type="ECO:0000256" key="3">
    <source>
        <dbReference type="ARBA" id="ARBA00022801"/>
    </source>
</evidence>
<dbReference type="SUPFAM" id="SSF52540">
    <property type="entry name" value="P-loop containing nucleoside triphosphate hydrolases"/>
    <property type="match status" value="1"/>
</dbReference>
<evidence type="ECO:0000256" key="6">
    <source>
        <dbReference type="ARBA" id="ARBA00023134"/>
    </source>
</evidence>
<dbReference type="InterPro" id="IPR046758">
    <property type="entry name" value="Sey1/RHD3-like_3HB"/>
</dbReference>
<dbReference type="CDD" id="cd01851">
    <property type="entry name" value="GBP"/>
    <property type="match status" value="1"/>
</dbReference>
<proteinExistence type="inferred from homology"/>
<evidence type="ECO:0000313" key="11">
    <source>
        <dbReference type="EMBL" id="KAA8915736.1"/>
    </source>
</evidence>
<dbReference type="GO" id="GO:0003924">
    <property type="term" value="F:GTPase activity"/>
    <property type="evidence" value="ECO:0007669"/>
    <property type="project" value="UniProtKB-UniRule"/>
</dbReference>
<dbReference type="InterPro" id="IPR030386">
    <property type="entry name" value="G_GB1_RHD3_dom"/>
</dbReference>
<keyword evidence="12" id="KW-1185">Reference proteome</keyword>
<keyword evidence="2 8" id="KW-0547">Nucleotide-binding</keyword>
<name>A0A642V6N8_9ASCO</name>
<feature type="transmembrane region" description="Helical" evidence="9">
    <location>
        <begin position="724"/>
        <end position="741"/>
    </location>
</feature>
<dbReference type="EMBL" id="SWFS01000147">
    <property type="protein sequence ID" value="KAA8915736.1"/>
    <property type="molecule type" value="Genomic_DNA"/>
</dbReference>
<evidence type="ECO:0000256" key="9">
    <source>
        <dbReference type="SAM" id="Phobius"/>
    </source>
</evidence>
<evidence type="ECO:0000256" key="7">
    <source>
        <dbReference type="ARBA" id="ARBA00023136"/>
    </source>
</evidence>
<dbReference type="HAMAP" id="MF_03109">
    <property type="entry name" value="Sey1"/>
    <property type="match status" value="1"/>
</dbReference>
<dbReference type="Proteomes" id="UP000761534">
    <property type="component" value="Unassembled WGS sequence"/>
</dbReference>
<dbReference type="PROSITE" id="PS51715">
    <property type="entry name" value="G_GB1_RHD3"/>
    <property type="match status" value="1"/>
</dbReference>
<dbReference type="InterPro" id="IPR027417">
    <property type="entry name" value="P-loop_NTPase"/>
</dbReference>
<dbReference type="Gene3D" id="3.40.50.300">
    <property type="entry name" value="P-loop containing nucleotide triphosphate hydrolases"/>
    <property type="match status" value="1"/>
</dbReference>
<dbReference type="OrthoDB" id="1597724at2759"/>
<dbReference type="InterPro" id="IPR008803">
    <property type="entry name" value="RHD3/Sey1"/>
</dbReference>
<evidence type="ECO:0000259" key="10">
    <source>
        <dbReference type="PROSITE" id="PS51715"/>
    </source>
</evidence>
<dbReference type="VEuPathDB" id="FungiDB:TRICI_002118"/>
<dbReference type="PANTHER" id="PTHR45923">
    <property type="entry name" value="PROTEIN SEY1"/>
    <property type="match status" value="1"/>
</dbReference>
<keyword evidence="5 8" id="KW-1133">Transmembrane helix</keyword>
<protein>
    <recommendedName>
        <fullName evidence="10">GB1/RHD3-type G domain-containing protein</fullName>
    </recommendedName>
</protein>
<evidence type="ECO:0000256" key="2">
    <source>
        <dbReference type="ARBA" id="ARBA00022741"/>
    </source>
</evidence>
<organism evidence="11 12">
    <name type="scientific">Trichomonascus ciferrii</name>
    <dbReference type="NCBI Taxonomy" id="44093"/>
    <lineage>
        <taxon>Eukaryota</taxon>
        <taxon>Fungi</taxon>
        <taxon>Dikarya</taxon>
        <taxon>Ascomycota</taxon>
        <taxon>Saccharomycotina</taxon>
        <taxon>Dipodascomycetes</taxon>
        <taxon>Dipodascales</taxon>
        <taxon>Trichomonascaceae</taxon>
        <taxon>Trichomonascus</taxon>
        <taxon>Trichomonascus ciferrii complex</taxon>
    </lineage>
</organism>
<dbReference type="GO" id="GO:0005789">
    <property type="term" value="C:endoplasmic reticulum membrane"/>
    <property type="evidence" value="ECO:0007669"/>
    <property type="project" value="UniProtKB-SubCell"/>
</dbReference>
<gene>
    <name evidence="8" type="primary">SEY1</name>
    <name evidence="11" type="ORF">TRICI_002118</name>
</gene>
<keyword evidence="1 8" id="KW-0812">Transmembrane</keyword>
<feature type="topological domain" description="Cytoplasmic" evidence="8">
    <location>
        <begin position="773"/>
        <end position="833"/>
    </location>
</feature>
<feature type="domain" description="GB1/RHD3-type G" evidence="10">
    <location>
        <begin position="55"/>
        <end position="308"/>
    </location>
</feature>
<dbReference type="AlphaFoldDB" id="A0A642V6N8"/>
<comment type="caution">
    <text evidence="11">The sequence shown here is derived from an EMBL/GenBank/DDBJ whole genome shotgun (WGS) entry which is preliminary data.</text>
</comment>
<dbReference type="GO" id="GO:0005525">
    <property type="term" value="F:GTP binding"/>
    <property type="evidence" value="ECO:0007669"/>
    <property type="project" value="UniProtKB-UniRule"/>
</dbReference>
<dbReference type="PANTHER" id="PTHR45923:SF2">
    <property type="entry name" value="PROTEIN SEY1"/>
    <property type="match status" value="1"/>
</dbReference>
<evidence type="ECO:0000256" key="8">
    <source>
        <dbReference type="HAMAP-Rule" id="MF_03109"/>
    </source>
</evidence>
<keyword evidence="3 8" id="KW-0378">Hydrolase</keyword>
<keyword evidence="7 8" id="KW-0472">Membrane</keyword>
<comment type="similarity">
    <text evidence="8">Belongs to the TRAFAC class dynamin-like GTPase superfamily. GB1/RHD3 GTPase family. RHD3 subfamily.</text>
</comment>
<accession>A0A642V6N8</accession>
<evidence type="ECO:0000256" key="5">
    <source>
        <dbReference type="ARBA" id="ARBA00022989"/>
    </source>
</evidence>
<keyword evidence="6 8" id="KW-0342">GTP-binding</keyword>
<evidence type="ECO:0000256" key="1">
    <source>
        <dbReference type="ARBA" id="ARBA00022692"/>
    </source>
</evidence>